<gene>
    <name evidence="4" type="ORF">PSTT_09739</name>
</gene>
<evidence type="ECO:0000256" key="1">
    <source>
        <dbReference type="ARBA" id="ARBA00022884"/>
    </source>
</evidence>
<dbReference type="Pfam" id="PF00665">
    <property type="entry name" value="rve"/>
    <property type="match status" value="1"/>
</dbReference>
<dbReference type="VEuPathDB" id="FungiDB:PSHT_10814"/>
<dbReference type="EMBL" id="PKSL01000099">
    <property type="protein sequence ID" value="POW05380.1"/>
    <property type="molecule type" value="Genomic_DNA"/>
</dbReference>
<dbReference type="VEuPathDB" id="FungiDB:PSTT_09739"/>
<name>A0A2S4V7F1_9BASI</name>
<dbReference type="AlphaFoldDB" id="A0A2S4V7F1"/>
<dbReference type="PANTHER" id="PTHR37984">
    <property type="entry name" value="PROTEIN CBG26694"/>
    <property type="match status" value="1"/>
</dbReference>
<feature type="compositionally biased region" description="Acidic residues" evidence="2">
    <location>
        <begin position="483"/>
        <end position="503"/>
    </location>
</feature>
<dbReference type="InterPro" id="IPR012337">
    <property type="entry name" value="RNaseH-like_sf"/>
</dbReference>
<dbReference type="GO" id="GO:0003723">
    <property type="term" value="F:RNA binding"/>
    <property type="evidence" value="ECO:0007669"/>
    <property type="project" value="UniProtKB-KW"/>
</dbReference>
<dbReference type="InterPro" id="IPR036397">
    <property type="entry name" value="RNaseH_sf"/>
</dbReference>
<dbReference type="InterPro" id="IPR001584">
    <property type="entry name" value="Integrase_cat-core"/>
</dbReference>
<evidence type="ECO:0000313" key="5">
    <source>
        <dbReference type="Proteomes" id="UP000239156"/>
    </source>
</evidence>
<feature type="domain" description="Integrase catalytic" evidence="3">
    <location>
        <begin position="161"/>
        <end position="328"/>
    </location>
</feature>
<keyword evidence="5" id="KW-1185">Reference proteome</keyword>
<evidence type="ECO:0000256" key="2">
    <source>
        <dbReference type="SAM" id="MobiDB-lite"/>
    </source>
</evidence>
<dbReference type="Gene3D" id="3.30.420.10">
    <property type="entry name" value="Ribonuclease H-like superfamily/Ribonuclease H"/>
    <property type="match status" value="1"/>
</dbReference>
<dbReference type="InterPro" id="IPR041588">
    <property type="entry name" value="Integrase_H2C2"/>
</dbReference>
<dbReference type="Gene3D" id="1.10.340.70">
    <property type="match status" value="1"/>
</dbReference>
<dbReference type="GO" id="GO:0005634">
    <property type="term" value="C:nucleus"/>
    <property type="evidence" value="ECO:0007669"/>
    <property type="project" value="UniProtKB-ARBA"/>
</dbReference>
<dbReference type="InterPro" id="IPR050951">
    <property type="entry name" value="Retrovirus_Pol_polyprotein"/>
</dbReference>
<feature type="compositionally biased region" description="Acidic residues" evidence="2">
    <location>
        <begin position="11"/>
        <end position="23"/>
    </location>
</feature>
<dbReference type="FunFam" id="1.10.340.70:FF:000001">
    <property type="entry name" value="Retrovirus-related Pol polyprotein from transposon gypsy-like Protein"/>
    <property type="match status" value="1"/>
</dbReference>
<dbReference type="SUPFAM" id="SSF53098">
    <property type="entry name" value="Ribonuclease H-like"/>
    <property type="match status" value="1"/>
</dbReference>
<reference evidence="4" key="1">
    <citation type="submission" date="2017-12" db="EMBL/GenBank/DDBJ databases">
        <title>Gene loss provides genomic basis for host adaptation in cereal stripe rust fungi.</title>
        <authorList>
            <person name="Xia C."/>
        </authorList>
    </citation>
    <scope>NUCLEOTIDE SEQUENCE [LARGE SCALE GENOMIC DNA]</scope>
    <source>
        <strain evidence="4">93-210</strain>
    </source>
</reference>
<sequence length="503" mass="58652">MPDSLSRRQPDEDEELKDFDEGETWVTPHPGFGTKEINSIILGLEIKDNQHTGFWRKMSEYLLTWKKPADCEDKEFAKIKRRSVLFFMEEGQLKRRKIPYNQVVVSHPQVQAQVLQSLHEELGHRGFLETYRRVKDRFWWEGMKKMARKWVQSCEACQKRSKDLPKEEGKATSTSTLFQKVSMDAVHVKAGRWKYIIVARDDFSGWAETVGLTNLKSKTIAEWFVSEWVCRYGIPKEVTVDGGAEFKKELQSAMKKTGIKLRVVTPYYPEAQGMIERGHKEIKDALIKMCGEDGKKWKEYLPLVTLADRISTKRTTGYTPFELQFGQPAVLPVDMELKSYLSVDWTEIKTTAELLSIRADQLAQRDENILKAEEKLQKARKQSVKYWDTKLAHRMRKPLNPGDLVLVYNKALENQWGLLFKNRWNGPYRVIEQIKRGPYELEELDGTKLTRRYAANQVKKFYPRGEICEANEEDQVQNKEGESGESEEHEYVEEDDSSEEFDP</sequence>
<dbReference type="Proteomes" id="UP000239156">
    <property type="component" value="Unassembled WGS sequence"/>
</dbReference>
<proteinExistence type="predicted"/>
<organism evidence="4 5">
    <name type="scientific">Puccinia striiformis</name>
    <dbReference type="NCBI Taxonomy" id="27350"/>
    <lineage>
        <taxon>Eukaryota</taxon>
        <taxon>Fungi</taxon>
        <taxon>Dikarya</taxon>
        <taxon>Basidiomycota</taxon>
        <taxon>Pucciniomycotina</taxon>
        <taxon>Pucciniomycetes</taxon>
        <taxon>Pucciniales</taxon>
        <taxon>Pucciniaceae</taxon>
        <taxon>Puccinia</taxon>
    </lineage>
</organism>
<accession>A0A2S4V7F1</accession>
<dbReference type="PROSITE" id="PS50994">
    <property type="entry name" value="INTEGRASE"/>
    <property type="match status" value="1"/>
</dbReference>
<protein>
    <recommendedName>
        <fullName evidence="3">Integrase catalytic domain-containing protein</fullName>
    </recommendedName>
</protein>
<feature type="region of interest" description="Disordered" evidence="2">
    <location>
        <begin position="469"/>
        <end position="503"/>
    </location>
</feature>
<feature type="region of interest" description="Disordered" evidence="2">
    <location>
        <begin position="1"/>
        <end position="28"/>
    </location>
</feature>
<dbReference type="GO" id="GO:0015074">
    <property type="term" value="P:DNA integration"/>
    <property type="evidence" value="ECO:0007669"/>
    <property type="project" value="InterPro"/>
</dbReference>
<comment type="caution">
    <text evidence="4">The sequence shown here is derived from an EMBL/GenBank/DDBJ whole genome shotgun (WGS) entry which is preliminary data.</text>
</comment>
<evidence type="ECO:0000259" key="3">
    <source>
        <dbReference type="PROSITE" id="PS50994"/>
    </source>
</evidence>
<dbReference type="Pfam" id="PF17921">
    <property type="entry name" value="Integrase_H2C2"/>
    <property type="match status" value="1"/>
</dbReference>
<dbReference type="PANTHER" id="PTHR37984:SF5">
    <property type="entry name" value="PROTEIN NYNRIN-LIKE"/>
    <property type="match status" value="1"/>
</dbReference>
<keyword evidence="1" id="KW-0694">RNA-binding</keyword>
<feature type="compositionally biased region" description="Basic and acidic residues" evidence="2">
    <location>
        <begin position="1"/>
        <end position="10"/>
    </location>
</feature>
<evidence type="ECO:0000313" key="4">
    <source>
        <dbReference type="EMBL" id="POW05380.1"/>
    </source>
</evidence>